<evidence type="ECO:0000256" key="2">
    <source>
        <dbReference type="SAM" id="MobiDB-lite"/>
    </source>
</evidence>
<feature type="compositionally biased region" description="Acidic residues" evidence="2">
    <location>
        <begin position="337"/>
        <end position="346"/>
    </location>
</feature>
<feature type="compositionally biased region" description="Polar residues" evidence="2">
    <location>
        <begin position="265"/>
        <end position="281"/>
    </location>
</feature>
<dbReference type="Proteomes" id="UP000799538">
    <property type="component" value="Unassembled WGS sequence"/>
</dbReference>
<dbReference type="PANTHER" id="PTHR28063:SF1">
    <property type="entry name" value="RNA POLYMERASE II NUCLEAR LOCALIZATION PROTEIN IWR1"/>
    <property type="match status" value="1"/>
</dbReference>
<protein>
    <recommendedName>
        <fullName evidence="3">Transcription factor Iwr1 domain-containing protein</fullName>
    </recommendedName>
</protein>
<feature type="compositionally biased region" description="Acidic residues" evidence="2">
    <location>
        <begin position="406"/>
        <end position="415"/>
    </location>
</feature>
<feature type="region of interest" description="Disordered" evidence="2">
    <location>
        <begin position="232"/>
        <end position="425"/>
    </location>
</feature>
<feature type="region of interest" description="Disordered" evidence="2">
    <location>
        <begin position="124"/>
        <end position="167"/>
    </location>
</feature>
<comment type="similarity">
    <text evidence="1">Belongs to the IWR1/SLC7A6OS family.</text>
</comment>
<dbReference type="GO" id="GO:0006606">
    <property type="term" value="P:protein import into nucleus"/>
    <property type="evidence" value="ECO:0007669"/>
    <property type="project" value="InterPro"/>
</dbReference>
<accession>A0A6A6GHC1</accession>
<feature type="compositionally biased region" description="Basic and acidic residues" evidence="2">
    <location>
        <begin position="416"/>
        <end position="425"/>
    </location>
</feature>
<dbReference type="Pfam" id="PF08574">
    <property type="entry name" value="Iwr1"/>
    <property type="match status" value="1"/>
</dbReference>
<feature type="compositionally biased region" description="Acidic residues" evidence="2">
    <location>
        <begin position="317"/>
        <end position="329"/>
    </location>
</feature>
<reference evidence="5" key="1">
    <citation type="journal article" date="2020" name="Stud. Mycol.">
        <title>101 Dothideomycetes genomes: A test case for predicting lifestyles and emergence of pathogens.</title>
        <authorList>
            <person name="Haridas S."/>
            <person name="Albert R."/>
            <person name="Binder M."/>
            <person name="Bloem J."/>
            <person name="LaButti K."/>
            <person name="Salamov A."/>
            <person name="Andreopoulos B."/>
            <person name="Baker S."/>
            <person name="Barry K."/>
            <person name="Bills G."/>
            <person name="Bluhm B."/>
            <person name="Cannon C."/>
            <person name="Castanera R."/>
            <person name="Culley D."/>
            <person name="Daum C."/>
            <person name="Ezra D."/>
            <person name="Gonzalez J."/>
            <person name="Henrissat B."/>
            <person name="Kuo A."/>
            <person name="Liang C."/>
            <person name="Lipzen A."/>
            <person name="Lutzoni F."/>
            <person name="Magnuson J."/>
            <person name="Mondo S."/>
            <person name="Nolan M."/>
            <person name="Ohm R."/>
            <person name="Pangilinan J."/>
            <person name="Park H.-J."/>
            <person name="Ramirez L."/>
            <person name="Alfaro M."/>
            <person name="Sun H."/>
            <person name="Tritt A."/>
            <person name="Yoshinaga Y."/>
            <person name="Zwiers L.-H."/>
            <person name="Turgeon B."/>
            <person name="Goodwin S."/>
            <person name="Spatafora J."/>
            <person name="Crous P."/>
            <person name="Grigoriev I."/>
        </authorList>
    </citation>
    <scope>NUCLEOTIDE SEQUENCE [LARGE SCALE GENOMIC DNA]</scope>
    <source>
        <strain evidence="5">CECT 20119</strain>
    </source>
</reference>
<evidence type="ECO:0000259" key="3">
    <source>
        <dbReference type="Pfam" id="PF08574"/>
    </source>
</evidence>
<feature type="compositionally biased region" description="Low complexity" evidence="2">
    <location>
        <begin position="242"/>
        <end position="264"/>
    </location>
</feature>
<dbReference type="InterPro" id="IPR040150">
    <property type="entry name" value="Iwr1"/>
</dbReference>
<dbReference type="InterPro" id="IPR013883">
    <property type="entry name" value="TF_Iwr1_dom"/>
</dbReference>
<dbReference type="OrthoDB" id="3934484at2759"/>
<evidence type="ECO:0000313" key="5">
    <source>
        <dbReference type="Proteomes" id="UP000799538"/>
    </source>
</evidence>
<sequence>MTAAPSYVAVKRKRDDAPIQSLILEERRTKHARVNVEYKLKSVSQASNEQPQKPIESTAPREEEKDKEGGGATAISTPSKSPFVKKTDTLAHKAIKNSGPRHFELATGKRTADTAGLLPTFIERPLKRSNVELESPPVLKTTPLKRPGTKSTQKSASNATSDLKALGRTEPSAALSAKLSALAFEESGEAAPKPRVTVQPRPTPRRRREPVPAAHPASDDDYVYDIYIRSAATPSLPPAPTTPSIHSTPSPTTHTPLPLPTDSTAPRSLTSLPTSLASFSPTHPDPDVGYLILPDSSESSYFWSSDPLATKPTADSDTSDEGDDEDSNAEDFYANEYPDDEVDGEDEMGRGAYGFRHGRGSEDEDEYGDDGWGGRRGVSDEDSDEDAAGENPWKKFMGRERRRMEEEEEEEEEEEFGRRGGGDSD</sequence>
<dbReference type="AlphaFoldDB" id="A0A6A6GHC1"/>
<dbReference type="EMBL" id="ML992504">
    <property type="protein sequence ID" value="KAF2225116.1"/>
    <property type="molecule type" value="Genomic_DNA"/>
</dbReference>
<feature type="compositionally biased region" description="Basic and acidic residues" evidence="2">
    <location>
        <begin position="59"/>
        <end position="69"/>
    </location>
</feature>
<dbReference type="PANTHER" id="PTHR28063">
    <property type="entry name" value="RNA POLYMERASE II NUCLEAR LOCALIZATION PROTEIN IWR1"/>
    <property type="match status" value="1"/>
</dbReference>
<organism evidence="4 5">
    <name type="scientific">Elsinoe ampelina</name>
    <dbReference type="NCBI Taxonomy" id="302913"/>
    <lineage>
        <taxon>Eukaryota</taxon>
        <taxon>Fungi</taxon>
        <taxon>Dikarya</taxon>
        <taxon>Ascomycota</taxon>
        <taxon>Pezizomycotina</taxon>
        <taxon>Dothideomycetes</taxon>
        <taxon>Dothideomycetidae</taxon>
        <taxon>Myriangiales</taxon>
        <taxon>Elsinoaceae</taxon>
        <taxon>Elsinoe</taxon>
    </lineage>
</organism>
<keyword evidence="5" id="KW-1185">Reference proteome</keyword>
<dbReference type="GO" id="GO:0005737">
    <property type="term" value="C:cytoplasm"/>
    <property type="evidence" value="ECO:0007669"/>
    <property type="project" value="TreeGrafter"/>
</dbReference>
<gene>
    <name evidence="4" type="ORF">BDZ85DRAFT_317716</name>
</gene>
<feature type="region of interest" description="Disordered" evidence="2">
    <location>
        <begin position="184"/>
        <end position="219"/>
    </location>
</feature>
<evidence type="ECO:0000256" key="1">
    <source>
        <dbReference type="ARBA" id="ARBA00010218"/>
    </source>
</evidence>
<name>A0A6A6GHC1_9PEZI</name>
<feature type="compositionally biased region" description="Polar residues" evidence="2">
    <location>
        <begin position="149"/>
        <end position="161"/>
    </location>
</feature>
<feature type="compositionally biased region" description="Low complexity" evidence="2">
    <location>
        <begin position="296"/>
        <end position="305"/>
    </location>
</feature>
<proteinExistence type="inferred from homology"/>
<feature type="region of interest" description="Disordered" evidence="2">
    <location>
        <begin position="40"/>
        <end position="87"/>
    </location>
</feature>
<evidence type="ECO:0000313" key="4">
    <source>
        <dbReference type="EMBL" id="KAF2225116.1"/>
    </source>
</evidence>
<feature type="domain" description="Transcription factor Iwr1" evidence="3">
    <location>
        <begin position="220"/>
        <end position="341"/>
    </location>
</feature>
<feature type="compositionally biased region" description="Polar residues" evidence="2">
    <location>
        <begin position="42"/>
        <end position="51"/>
    </location>
</feature>